<accession>A0A7R9K1S1</accession>
<proteinExistence type="predicted"/>
<reference evidence="2" key="1">
    <citation type="submission" date="2020-11" db="EMBL/GenBank/DDBJ databases">
        <authorList>
            <person name="Tran Van P."/>
        </authorList>
    </citation>
    <scope>NUCLEOTIDE SEQUENCE</scope>
</reference>
<name>A0A7R9K1S1_TIMGE</name>
<dbReference type="Gene3D" id="3.80.10.10">
    <property type="entry name" value="Ribonuclease Inhibitor"/>
    <property type="match status" value="2"/>
</dbReference>
<dbReference type="EMBL" id="OE842414">
    <property type="protein sequence ID" value="CAD7599966.1"/>
    <property type="molecule type" value="Genomic_DNA"/>
</dbReference>
<protein>
    <recommendedName>
        <fullName evidence="1">F-box/LRR-repeat protein 18 LRR domain-containing protein</fullName>
    </recommendedName>
</protein>
<sequence length="679" mass="78675">MDCKVMYLQMLPEELILLICSYLEIEDKILIVKEYKMFNYILQNKSTIRKLEFGGKYHLSKAYLMSAYKMEIRWDLVEELNLTSCYCLTRLDILAIVKKTKHLKALYLADTKMFSLNQLKDMLSPLSQLTRLSLTYNHWFREEDVETLRECLKRLEFCFLFFPTKLETYCQKLLNKFLSLMTELRELWESSRAPRVIFRPAPPPAIACVCRFCVHLFTDEMTFMKEAGFYTNLEKLIVSESGCSQCVYEYQNDIAIHLQIGQKFEHRLVLVDHDKRFNSSLTVEFGRSTAIPVDQIETLGIYDGCVSLKLGGLPPTSNQFIGQSSFSINMQIPICTPPMLNNLCYPKLKRLSYNSSNCHDPLSSICFVCENLREIRVDSCCYNLLGFPDVFVNLHRLSVVSCILNCDRLAAAREAPREFHPGRQLPRKSHNTDLDTFEGFLKTLVTRCPDLYDLEMRHCLNGCSSLQPSDKNLACISHLKKLEKLTLENMNILDGNFLIQITTHCIKLSSLRLHNLGLAGKCNYMHNLVSALRHCKNLKDFRLEQSNIGRFEYLLDALSTCPKLQRVYLSIVKNTHKLKVETVETFLESNNKLLFFGVCLPKTRFNSHLHSRVNNWVRNSSGESQPILVVAFDPIHPYPDHDAKDYLADVPVVHLMEMVKNLSRVCLPFTQKDRYFFNF</sequence>
<dbReference type="InterPro" id="IPR032675">
    <property type="entry name" value="LRR_dom_sf"/>
</dbReference>
<organism evidence="2">
    <name type="scientific">Timema genevievae</name>
    <name type="common">Walking stick</name>
    <dbReference type="NCBI Taxonomy" id="629358"/>
    <lineage>
        <taxon>Eukaryota</taxon>
        <taxon>Metazoa</taxon>
        <taxon>Ecdysozoa</taxon>
        <taxon>Arthropoda</taxon>
        <taxon>Hexapoda</taxon>
        <taxon>Insecta</taxon>
        <taxon>Pterygota</taxon>
        <taxon>Neoptera</taxon>
        <taxon>Polyneoptera</taxon>
        <taxon>Phasmatodea</taxon>
        <taxon>Timematodea</taxon>
        <taxon>Timematoidea</taxon>
        <taxon>Timematidae</taxon>
        <taxon>Timema</taxon>
    </lineage>
</organism>
<dbReference type="AlphaFoldDB" id="A0A7R9K1S1"/>
<gene>
    <name evidence="2" type="ORF">TGEB3V08_LOCUS7502</name>
</gene>
<dbReference type="Pfam" id="PF19729">
    <property type="entry name" value="LRR_FBXL18"/>
    <property type="match status" value="1"/>
</dbReference>
<dbReference type="SUPFAM" id="SSF52058">
    <property type="entry name" value="L domain-like"/>
    <property type="match status" value="1"/>
</dbReference>
<evidence type="ECO:0000259" key="1">
    <source>
        <dbReference type="Pfam" id="PF19729"/>
    </source>
</evidence>
<dbReference type="GO" id="GO:0031146">
    <property type="term" value="P:SCF-dependent proteasomal ubiquitin-dependent protein catabolic process"/>
    <property type="evidence" value="ECO:0007669"/>
    <property type="project" value="InterPro"/>
</dbReference>
<evidence type="ECO:0000313" key="2">
    <source>
        <dbReference type="EMBL" id="CAD7599966.1"/>
    </source>
</evidence>
<dbReference type="InterPro" id="IPR045627">
    <property type="entry name" value="FBXL18_LRR"/>
</dbReference>
<dbReference type="SUPFAM" id="SSF52047">
    <property type="entry name" value="RNI-like"/>
    <property type="match status" value="1"/>
</dbReference>
<feature type="domain" description="F-box/LRR-repeat protein 18 LRR" evidence="1">
    <location>
        <begin position="457"/>
        <end position="596"/>
    </location>
</feature>